<dbReference type="PROSITE" id="PS51318">
    <property type="entry name" value="TAT"/>
    <property type="match status" value="1"/>
</dbReference>
<keyword evidence="2" id="KW-0732">Signal</keyword>
<dbReference type="PIRSF" id="PIRSF017082">
    <property type="entry name" value="YflP"/>
    <property type="match status" value="1"/>
</dbReference>
<evidence type="ECO:0000256" key="1">
    <source>
        <dbReference type="ARBA" id="ARBA00006987"/>
    </source>
</evidence>
<comment type="caution">
    <text evidence="3">The sequence shown here is derived from an EMBL/GenBank/DDBJ whole genome shotgun (WGS) entry which is preliminary data.</text>
</comment>
<name>A0A940S7J3_9PROT</name>
<dbReference type="Proteomes" id="UP000677537">
    <property type="component" value="Unassembled WGS sequence"/>
</dbReference>
<dbReference type="RefSeq" id="WP_209375793.1">
    <property type="nucleotide sequence ID" value="NZ_JAGIZA010000013.1"/>
</dbReference>
<dbReference type="SUPFAM" id="SSF53850">
    <property type="entry name" value="Periplasmic binding protein-like II"/>
    <property type="match status" value="1"/>
</dbReference>
<dbReference type="Gene3D" id="3.40.190.10">
    <property type="entry name" value="Periplasmic binding protein-like II"/>
    <property type="match status" value="1"/>
</dbReference>
<sequence>MPLSTDTVSRRALLAATGALLARPGLAQPAAWPNRSVRVLVGYPAGGANDLVARAVSAPLTDIFGQGFVVENRAGAAGSIAAEAAARAAPDGYTLYMISSSQVLAPSIRRNLGFDPLRDFAPIALGARSPYYLAVHPSVPAKDLRDLVALVKARPGALSYASSGVGAGPHLTMSLFMAVAGIEMEHVPYKGDADLMADLTTGRVPVSFISVAASYPHIKAGTLRAFAVSGAERLALTPEVPSVAECGYPGFDMDAWWGLVGPAGLAPEIVERVATAMRPILDAPAFNARFATLGVVPGKLGPAEFGALIRADRSRFDDIVRIAKVPVQD</sequence>
<dbReference type="InterPro" id="IPR042100">
    <property type="entry name" value="Bug_dom1"/>
</dbReference>
<dbReference type="EMBL" id="JAGIZA010000013">
    <property type="protein sequence ID" value="MBP0494995.1"/>
    <property type="molecule type" value="Genomic_DNA"/>
</dbReference>
<feature type="signal peptide" evidence="2">
    <location>
        <begin position="1"/>
        <end position="27"/>
    </location>
</feature>
<dbReference type="InterPro" id="IPR006311">
    <property type="entry name" value="TAT_signal"/>
</dbReference>
<reference evidence="3" key="1">
    <citation type="submission" date="2021-03" db="EMBL/GenBank/DDBJ databases">
        <authorList>
            <person name="So Y."/>
        </authorList>
    </citation>
    <scope>NUCLEOTIDE SEQUENCE</scope>
    <source>
        <strain evidence="3">SG15</strain>
    </source>
</reference>
<gene>
    <name evidence="3" type="ORF">J5Y10_19590</name>
</gene>
<organism evidence="3 4">
    <name type="scientific">Roseomonas indoligenes</name>
    <dbReference type="NCBI Taxonomy" id="2820811"/>
    <lineage>
        <taxon>Bacteria</taxon>
        <taxon>Pseudomonadati</taxon>
        <taxon>Pseudomonadota</taxon>
        <taxon>Alphaproteobacteria</taxon>
        <taxon>Acetobacterales</taxon>
        <taxon>Roseomonadaceae</taxon>
        <taxon>Roseomonas</taxon>
    </lineage>
</organism>
<dbReference type="Gene3D" id="3.40.190.150">
    <property type="entry name" value="Bordetella uptake gene, domain 1"/>
    <property type="match status" value="1"/>
</dbReference>
<protein>
    <submittedName>
        <fullName evidence="3">Tripartite tricarboxylate transporter substrate binding protein</fullName>
    </submittedName>
</protein>
<proteinExistence type="inferred from homology"/>
<accession>A0A940S7J3</accession>
<dbReference type="InterPro" id="IPR005064">
    <property type="entry name" value="BUG"/>
</dbReference>
<keyword evidence="4" id="KW-1185">Reference proteome</keyword>
<evidence type="ECO:0000313" key="3">
    <source>
        <dbReference type="EMBL" id="MBP0494995.1"/>
    </source>
</evidence>
<dbReference type="PANTHER" id="PTHR42928">
    <property type="entry name" value="TRICARBOXYLATE-BINDING PROTEIN"/>
    <property type="match status" value="1"/>
</dbReference>
<dbReference type="AlphaFoldDB" id="A0A940S7J3"/>
<dbReference type="Pfam" id="PF03401">
    <property type="entry name" value="TctC"/>
    <property type="match status" value="1"/>
</dbReference>
<comment type="similarity">
    <text evidence="1">Belongs to the UPF0065 (bug) family.</text>
</comment>
<dbReference type="PANTHER" id="PTHR42928:SF5">
    <property type="entry name" value="BLR1237 PROTEIN"/>
    <property type="match status" value="1"/>
</dbReference>
<evidence type="ECO:0000256" key="2">
    <source>
        <dbReference type="SAM" id="SignalP"/>
    </source>
</evidence>
<evidence type="ECO:0000313" key="4">
    <source>
        <dbReference type="Proteomes" id="UP000677537"/>
    </source>
</evidence>
<feature type="chain" id="PRO_5037691330" evidence="2">
    <location>
        <begin position="28"/>
        <end position="329"/>
    </location>
</feature>